<feature type="chain" id="PRO_5007869838" evidence="1">
    <location>
        <begin position="20"/>
        <end position="140"/>
    </location>
</feature>
<feature type="signal peptide" evidence="1">
    <location>
        <begin position="1"/>
        <end position="19"/>
    </location>
</feature>
<dbReference type="EMBL" id="KV417682">
    <property type="protein sequence ID" value="KZP10305.1"/>
    <property type="molecule type" value="Genomic_DNA"/>
</dbReference>
<organism evidence="2 3">
    <name type="scientific">Athelia psychrophila</name>
    <dbReference type="NCBI Taxonomy" id="1759441"/>
    <lineage>
        <taxon>Eukaryota</taxon>
        <taxon>Fungi</taxon>
        <taxon>Dikarya</taxon>
        <taxon>Basidiomycota</taxon>
        <taxon>Agaricomycotina</taxon>
        <taxon>Agaricomycetes</taxon>
        <taxon>Agaricomycetidae</taxon>
        <taxon>Atheliales</taxon>
        <taxon>Atheliaceae</taxon>
        <taxon>Athelia</taxon>
    </lineage>
</organism>
<evidence type="ECO:0000313" key="3">
    <source>
        <dbReference type="Proteomes" id="UP000076532"/>
    </source>
</evidence>
<dbReference type="Proteomes" id="UP000076532">
    <property type="component" value="Unassembled WGS sequence"/>
</dbReference>
<dbReference type="STRING" id="436010.A0A165Z7N8"/>
<evidence type="ECO:0000256" key="1">
    <source>
        <dbReference type="SAM" id="SignalP"/>
    </source>
</evidence>
<dbReference type="AlphaFoldDB" id="A0A165Z7N8"/>
<accession>A0A165Z7N8</accession>
<dbReference type="OrthoDB" id="3257981at2759"/>
<protein>
    <submittedName>
        <fullName evidence="2">Uncharacterized protein</fullName>
    </submittedName>
</protein>
<evidence type="ECO:0000313" key="2">
    <source>
        <dbReference type="EMBL" id="KZP10305.1"/>
    </source>
</evidence>
<name>A0A165Z7N8_9AGAM</name>
<gene>
    <name evidence="2" type="ORF">FIBSPDRAFT_872804</name>
</gene>
<proteinExistence type="predicted"/>
<sequence length="140" mass="15061">MHFSTILVTALALLTPALAAPTDAAAPIVSKRYVPGNCGVHVRQYQRHEGNENPTGNYLFGVTIYDGAQHQIGAGTQYIPSGRTGDFDSQLPRVLLINALYVDSDPVTFAYNGDTWSSNSRCSVGGYDSGHRDMDCGFSC</sequence>
<keyword evidence="1" id="KW-0732">Signal</keyword>
<reference evidence="2 3" key="1">
    <citation type="journal article" date="2016" name="Mol. Biol. Evol.">
        <title>Comparative Genomics of Early-Diverging Mushroom-Forming Fungi Provides Insights into the Origins of Lignocellulose Decay Capabilities.</title>
        <authorList>
            <person name="Nagy L.G."/>
            <person name="Riley R."/>
            <person name="Tritt A."/>
            <person name="Adam C."/>
            <person name="Daum C."/>
            <person name="Floudas D."/>
            <person name="Sun H."/>
            <person name="Yadav J.S."/>
            <person name="Pangilinan J."/>
            <person name="Larsson K.H."/>
            <person name="Matsuura K."/>
            <person name="Barry K."/>
            <person name="Labutti K."/>
            <person name="Kuo R."/>
            <person name="Ohm R.A."/>
            <person name="Bhattacharya S.S."/>
            <person name="Shirouzu T."/>
            <person name="Yoshinaga Y."/>
            <person name="Martin F.M."/>
            <person name="Grigoriev I.V."/>
            <person name="Hibbett D.S."/>
        </authorList>
    </citation>
    <scope>NUCLEOTIDE SEQUENCE [LARGE SCALE GENOMIC DNA]</scope>
    <source>
        <strain evidence="2 3">CBS 109695</strain>
    </source>
</reference>
<keyword evidence="3" id="KW-1185">Reference proteome</keyword>